<protein>
    <submittedName>
        <fullName evidence="4">Uncharacterized protein</fullName>
    </submittedName>
</protein>
<proteinExistence type="predicted"/>
<comment type="caution">
    <text evidence="4">The sequence shown here is derived from an EMBL/GenBank/DDBJ whole genome shotgun (WGS) entry which is preliminary data.</text>
</comment>
<sequence length="586" mass="60639">MRSRVWSCSSCIVLLVSALLGREATASHVARQKKDLIHRVAKAQVTPHVARRDDSTCQADYSLCPASLSGGCCPNAYECETDSCYATTAGTTSACGKAGWFWCPASDSGGCCPNGYVCGRLDCTAPAGVTNTYTSCPTNYYLCPASYNFGCCMSGMGCAINACYSTAPVTSTVVQTITTTSGGSAITTTQTAVTIATPTAPAGLPTTDPNVAPKFIPSSVPKISATTTPSNNSGGLTTPELAGIISAVVILIIFVALMVYFLRRLNRVAKAMESSKKGSSSGPRTKSQSQAEMAHYGGQLHISPSDMDNMSIDPLMVTPNTNNTSSVGTPQPGAVAVAGRRGRSDSDNFSPLGGSSGDHHLRQASLDSSGPGYFDLPPRVHNMPGSRPAPMSAAVIRSSTDSRSTQGGQFSQYAYQQHWRSQSNSSELSAGSSEGGGVGSPLIVPELDASGAFVELPGSSDDRIGDGNGSRSRASSVAQASSYAVPTATASPRTSFGHARRRSDSNTTTGRNNEGSPPPPATAGVFSPLDVVNESSEVIHGYYGPRDRQAGQTAAGLAVEWDLSSPTVPGFQQQGSPPPHPHPPPS</sequence>
<feature type="region of interest" description="Disordered" evidence="1">
    <location>
        <begin position="542"/>
        <end position="586"/>
    </location>
</feature>
<keyword evidence="2" id="KW-1133">Transmembrane helix</keyword>
<feature type="chain" id="PRO_5043016574" evidence="3">
    <location>
        <begin position="27"/>
        <end position="586"/>
    </location>
</feature>
<name>A0AAN6SAG2_9PEZI</name>
<keyword evidence="2" id="KW-0472">Membrane</keyword>
<dbReference type="Proteomes" id="UP001303473">
    <property type="component" value="Unassembled WGS sequence"/>
</dbReference>
<feature type="signal peptide" evidence="3">
    <location>
        <begin position="1"/>
        <end position="26"/>
    </location>
</feature>
<keyword evidence="5" id="KW-1185">Reference proteome</keyword>
<keyword evidence="3" id="KW-0732">Signal</keyword>
<keyword evidence="2" id="KW-0812">Transmembrane</keyword>
<feature type="compositionally biased region" description="Polar residues" evidence="1">
    <location>
        <begin position="318"/>
        <end position="329"/>
    </location>
</feature>
<feature type="compositionally biased region" description="Polar residues" evidence="1">
    <location>
        <begin position="397"/>
        <end position="407"/>
    </location>
</feature>
<feature type="compositionally biased region" description="Polar residues" evidence="1">
    <location>
        <begin position="564"/>
        <end position="575"/>
    </location>
</feature>
<evidence type="ECO:0000256" key="2">
    <source>
        <dbReference type="SAM" id="Phobius"/>
    </source>
</evidence>
<feature type="compositionally biased region" description="Polar residues" evidence="1">
    <location>
        <begin position="277"/>
        <end position="291"/>
    </location>
</feature>
<reference evidence="5" key="1">
    <citation type="journal article" date="2023" name="Mol. Phylogenet. Evol.">
        <title>Genome-scale phylogeny and comparative genomics of the fungal order Sordariales.</title>
        <authorList>
            <person name="Hensen N."/>
            <person name="Bonometti L."/>
            <person name="Westerberg I."/>
            <person name="Brannstrom I.O."/>
            <person name="Guillou S."/>
            <person name="Cros-Aarteil S."/>
            <person name="Calhoun S."/>
            <person name="Haridas S."/>
            <person name="Kuo A."/>
            <person name="Mondo S."/>
            <person name="Pangilinan J."/>
            <person name="Riley R."/>
            <person name="LaButti K."/>
            <person name="Andreopoulos B."/>
            <person name="Lipzen A."/>
            <person name="Chen C."/>
            <person name="Yan M."/>
            <person name="Daum C."/>
            <person name="Ng V."/>
            <person name="Clum A."/>
            <person name="Steindorff A."/>
            <person name="Ohm R.A."/>
            <person name="Martin F."/>
            <person name="Silar P."/>
            <person name="Natvig D.O."/>
            <person name="Lalanne C."/>
            <person name="Gautier V."/>
            <person name="Ament-Velasquez S.L."/>
            <person name="Kruys A."/>
            <person name="Hutchinson M.I."/>
            <person name="Powell A.J."/>
            <person name="Barry K."/>
            <person name="Miller A.N."/>
            <person name="Grigoriev I.V."/>
            <person name="Debuchy R."/>
            <person name="Gladieux P."/>
            <person name="Hiltunen Thoren M."/>
            <person name="Johannesson H."/>
        </authorList>
    </citation>
    <scope>NUCLEOTIDE SEQUENCE [LARGE SCALE GENOMIC DNA]</scope>
    <source>
        <strain evidence="5">CBS 340.73</strain>
    </source>
</reference>
<feature type="transmembrane region" description="Helical" evidence="2">
    <location>
        <begin position="241"/>
        <end position="262"/>
    </location>
</feature>
<organism evidence="4 5">
    <name type="scientific">Diplogelasinospora grovesii</name>
    <dbReference type="NCBI Taxonomy" id="303347"/>
    <lineage>
        <taxon>Eukaryota</taxon>
        <taxon>Fungi</taxon>
        <taxon>Dikarya</taxon>
        <taxon>Ascomycota</taxon>
        <taxon>Pezizomycotina</taxon>
        <taxon>Sordariomycetes</taxon>
        <taxon>Sordariomycetidae</taxon>
        <taxon>Sordariales</taxon>
        <taxon>Diplogelasinosporaceae</taxon>
        <taxon>Diplogelasinospora</taxon>
    </lineage>
</organism>
<dbReference type="EMBL" id="MU853752">
    <property type="protein sequence ID" value="KAK3946459.1"/>
    <property type="molecule type" value="Genomic_DNA"/>
</dbReference>
<feature type="region of interest" description="Disordered" evidence="1">
    <location>
        <begin position="424"/>
        <end position="529"/>
    </location>
</feature>
<feature type="compositionally biased region" description="Polar residues" evidence="1">
    <location>
        <begin position="505"/>
        <end position="515"/>
    </location>
</feature>
<evidence type="ECO:0000313" key="4">
    <source>
        <dbReference type="EMBL" id="KAK3946459.1"/>
    </source>
</evidence>
<feature type="compositionally biased region" description="Low complexity" evidence="1">
    <location>
        <begin position="470"/>
        <end position="485"/>
    </location>
</feature>
<feature type="region of interest" description="Disordered" evidence="1">
    <location>
        <begin position="272"/>
        <end position="407"/>
    </location>
</feature>
<evidence type="ECO:0000256" key="1">
    <source>
        <dbReference type="SAM" id="MobiDB-lite"/>
    </source>
</evidence>
<accession>A0AAN6SAG2</accession>
<evidence type="ECO:0000313" key="5">
    <source>
        <dbReference type="Proteomes" id="UP001303473"/>
    </source>
</evidence>
<feature type="compositionally biased region" description="Pro residues" evidence="1">
    <location>
        <begin position="576"/>
        <end position="586"/>
    </location>
</feature>
<gene>
    <name evidence="4" type="ORF">QBC46DRAFT_6014</name>
</gene>
<evidence type="ECO:0000256" key="3">
    <source>
        <dbReference type="SAM" id="SignalP"/>
    </source>
</evidence>
<dbReference type="AlphaFoldDB" id="A0AAN6SAG2"/>